<dbReference type="InterPro" id="IPR029044">
    <property type="entry name" value="Nucleotide-diphossugar_trans"/>
</dbReference>
<dbReference type="SUPFAM" id="SSF53448">
    <property type="entry name" value="Nucleotide-diphospho-sugar transferases"/>
    <property type="match status" value="1"/>
</dbReference>
<comment type="caution">
    <text evidence="2">The sequence shown here is derived from an EMBL/GenBank/DDBJ whole genome shotgun (WGS) entry which is preliminary data.</text>
</comment>
<keyword evidence="1" id="KW-0472">Membrane</keyword>
<dbReference type="Proteomes" id="UP000663832">
    <property type="component" value="Unassembled WGS sequence"/>
</dbReference>
<keyword evidence="1" id="KW-1133">Transmembrane helix</keyword>
<name>A0A814FKS0_9BILA</name>
<dbReference type="EMBL" id="CAJNOM010000074">
    <property type="protein sequence ID" value="CAF0987020.1"/>
    <property type="molecule type" value="Genomic_DNA"/>
</dbReference>
<dbReference type="AlphaFoldDB" id="A0A814FKS0"/>
<proteinExistence type="predicted"/>
<feature type="transmembrane region" description="Helical" evidence="1">
    <location>
        <begin position="12"/>
        <end position="43"/>
    </location>
</feature>
<evidence type="ECO:0000313" key="2">
    <source>
        <dbReference type="EMBL" id="CAF0987020.1"/>
    </source>
</evidence>
<evidence type="ECO:0000313" key="3">
    <source>
        <dbReference type="Proteomes" id="UP000663832"/>
    </source>
</evidence>
<gene>
    <name evidence="2" type="ORF">QVE165_LOCUS14180</name>
</gene>
<protein>
    <submittedName>
        <fullName evidence="2">Uncharacterized protein</fullName>
    </submittedName>
</protein>
<dbReference type="OrthoDB" id="10013736at2759"/>
<keyword evidence="1" id="KW-0812">Transmembrane</keyword>
<accession>A0A814FKS0</accession>
<evidence type="ECO:0000256" key="1">
    <source>
        <dbReference type="SAM" id="Phobius"/>
    </source>
</evidence>
<reference evidence="2" key="1">
    <citation type="submission" date="2021-02" db="EMBL/GenBank/DDBJ databases">
        <authorList>
            <person name="Nowell W R."/>
        </authorList>
    </citation>
    <scope>NUCLEOTIDE SEQUENCE</scope>
</reference>
<organism evidence="2 3">
    <name type="scientific">Adineta steineri</name>
    <dbReference type="NCBI Taxonomy" id="433720"/>
    <lineage>
        <taxon>Eukaryota</taxon>
        <taxon>Metazoa</taxon>
        <taxon>Spiralia</taxon>
        <taxon>Gnathifera</taxon>
        <taxon>Rotifera</taxon>
        <taxon>Eurotatoria</taxon>
        <taxon>Bdelloidea</taxon>
        <taxon>Adinetida</taxon>
        <taxon>Adinetidae</taxon>
        <taxon>Adineta</taxon>
    </lineage>
</organism>
<keyword evidence="3" id="KW-1185">Reference proteome</keyword>
<sequence length="337" mass="39894">MRFRGRRSLNFICLIRLLICTICILISIFIFHIIYTIIIYNYFIQTYQFSTEPFWKDNRTIHDKILLPTISIENVNLSNATIVIAACCRNVRKNLAVFQKHIRSITAFFHDYRIYLGESDSHDETLSLLYDWQKSDADHVRVHTKGHQRWYGLSRTNRIASCRNTLLQQAREELSSFDYYLVVDVDVGACTSFDVKDFLSNFIYPDSSWLAMTATQRSEYYDIWALRIESIIPYDCWQLINELTSFFIDNSYLTERLVNIHQKPIPRNISLIQVESAFGGAAIYNGKYLHKDCSYIGKYEGYWWWSSSQCEHVPFHRCIQQYAQEQKIYINPQFQIC</sequence>